<dbReference type="InterPro" id="IPR036412">
    <property type="entry name" value="HAD-like_sf"/>
</dbReference>
<dbReference type="RefSeq" id="WP_146450638.1">
    <property type="nucleotide sequence ID" value="NZ_SJPS01000003.1"/>
</dbReference>
<evidence type="ECO:0000256" key="1">
    <source>
        <dbReference type="ARBA" id="ARBA00022801"/>
    </source>
</evidence>
<keyword evidence="4" id="KW-1185">Reference proteome</keyword>
<dbReference type="Pfam" id="PF05116">
    <property type="entry name" value="S6PP"/>
    <property type="match status" value="1"/>
</dbReference>
<protein>
    <submittedName>
        <fullName evidence="3">Mannosylfructose-phosphate phosphatase</fullName>
        <ecNumber evidence="3">3.1.3.79</ecNumber>
    </submittedName>
</protein>
<keyword evidence="1 3" id="KW-0378">Hydrolase</keyword>
<dbReference type="EC" id="3.1.3.79" evidence="3"/>
<gene>
    <name evidence="3" type="primary">mfppA</name>
    <name evidence="3" type="ORF">Pla144_21990</name>
</gene>
<dbReference type="NCBIfam" id="TIGR01484">
    <property type="entry name" value="HAD-SF-IIB"/>
    <property type="match status" value="1"/>
</dbReference>
<accession>A0A5C6CWN6</accession>
<evidence type="ECO:0000313" key="3">
    <source>
        <dbReference type="EMBL" id="TWU27426.1"/>
    </source>
</evidence>
<dbReference type="PANTHER" id="PTHR46521">
    <property type="entry name" value="SUCROSE-PHOSPHATASE 2-RELATED"/>
    <property type="match status" value="1"/>
</dbReference>
<dbReference type="OrthoDB" id="9781413at2"/>
<dbReference type="SFLD" id="SFLDG01140">
    <property type="entry name" value="C2.B:_Phosphomannomutase_and_P"/>
    <property type="match status" value="1"/>
</dbReference>
<dbReference type="InterPro" id="IPR006380">
    <property type="entry name" value="SPP-like_dom"/>
</dbReference>
<dbReference type="Gene3D" id="3.40.50.1000">
    <property type="entry name" value="HAD superfamily/HAD-like"/>
    <property type="match status" value="1"/>
</dbReference>
<name>A0A5C6CWN6_9BACT</name>
<dbReference type="InterPro" id="IPR023214">
    <property type="entry name" value="HAD_sf"/>
</dbReference>
<dbReference type="PANTHER" id="PTHR46521:SF4">
    <property type="entry name" value="SUCROSE-PHOSPHATASE 2-RELATED"/>
    <property type="match status" value="1"/>
</dbReference>
<dbReference type="AlphaFoldDB" id="A0A5C6CWN6"/>
<dbReference type="GO" id="GO:0016791">
    <property type="term" value="F:phosphatase activity"/>
    <property type="evidence" value="ECO:0007669"/>
    <property type="project" value="UniProtKB-ARBA"/>
</dbReference>
<comment type="caution">
    <text evidence="3">The sequence shown here is derived from an EMBL/GenBank/DDBJ whole genome shotgun (WGS) entry which is preliminary data.</text>
</comment>
<feature type="domain" description="Sucrose phosphatase-like" evidence="2">
    <location>
        <begin position="4"/>
        <end position="237"/>
    </location>
</feature>
<evidence type="ECO:0000259" key="2">
    <source>
        <dbReference type="Pfam" id="PF05116"/>
    </source>
</evidence>
<dbReference type="SFLD" id="SFLDS00003">
    <property type="entry name" value="Haloacid_Dehalogenase"/>
    <property type="match status" value="1"/>
</dbReference>
<proteinExistence type="predicted"/>
<organism evidence="3 4">
    <name type="scientific">Bythopirellula polymerisocia</name>
    <dbReference type="NCBI Taxonomy" id="2528003"/>
    <lineage>
        <taxon>Bacteria</taxon>
        <taxon>Pseudomonadati</taxon>
        <taxon>Planctomycetota</taxon>
        <taxon>Planctomycetia</taxon>
        <taxon>Pirellulales</taxon>
        <taxon>Lacipirellulaceae</taxon>
        <taxon>Bythopirellula</taxon>
    </lineage>
</organism>
<dbReference type="InterPro" id="IPR006379">
    <property type="entry name" value="HAD-SF_hydro_IIB"/>
</dbReference>
<dbReference type="EMBL" id="SJPS01000003">
    <property type="protein sequence ID" value="TWU27426.1"/>
    <property type="molecule type" value="Genomic_DNA"/>
</dbReference>
<dbReference type="SFLD" id="SFLDG01141">
    <property type="entry name" value="C2.B.1:_Sucrose_Phosphatase_Li"/>
    <property type="match status" value="1"/>
</dbReference>
<dbReference type="InterPro" id="IPR051518">
    <property type="entry name" value="Sucrose_Phosphatase"/>
</dbReference>
<reference evidence="3 4" key="1">
    <citation type="submission" date="2019-02" db="EMBL/GenBank/DDBJ databases">
        <title>Deep-cultivation of Planctomycetes and their phenomic and genomic characterization uncovers novel biology.</title>
        <authorList>
            <person name="Wiegand S."/>
            <person name="Jogler M."/>
            <person name="Boedeker C."/>
            <person name="Pinto D."/>
            <person name="Vollmers J."/>
            <person name="Rivas-Marin E."/>
            <person name="Kohn T."/>
            <person name="Peeters S.H."/>
            <person name="Heuer A."/>
            <person name="Rast P."/>
            <person name="Oberbeckmann S."/>
            <person name="Bunk B."/>
            <person name="Jeske O."/>
            <person name="Meyerdierks A."/>
            <person name="Storesund J.E."/>
            <person name="Kallscheuer N."/>
            <person name="Luecker S."/>
            <person name="Lage O.M."/>
            <person name="Pohl T."/>
            <person name="Merkel B.J."/>
            <person name="Hornburger P."/>
            <person name="Mueller R.-W."/>
            <person name="Bruemmer F."/>
            <person name="Labrenz M."/>
            <person name="Spormann A.M."/>
            <person name="Op Den Camp H."/>
            <person name="Overmann J."/>
            <person name="Amann R."/>
            <person name="Jetten M.S.M."/>
            <person name="Mascher T."/>
            <person name="Medema M.H."/>
            <person name="Devos D.P."/>
            <person name="Kaster A.-K."/>
            <person name="Ovreas L."/>
            <person name="Rohde M."/>
            <person name="Galperin M.Y."/>
            <person name="Jogler C."/>
        </authorList>
    </citation>
    <scope>NUCLEOTIDE SEQUENCE [LARGE SCALE GENOMIC DNA]</scope>
    <source>
        <strain evidence="3 4">Pla144</strain>
    </source>
</reference>
<sequence>MDNRFLIVSDVDGTVLGDDEALARFADWLAPRREQFFLAYNSGRLTDSIRKSVETTGLPEPDALIGGVGTQIELYSTRQRLEDWPRLQGNWDLQVIRETLSACDELELQPEEFLADHKISYFAYCAADEELAKWNSLLEKAEQGVQLVYSSKRDLDFLPAGINKGAATARLAEYWQIPADRVFVCGDTGNDISMFEQNFQGIVVGNALPELKALKSPRIYHAQGHYAAGVEEGIRHWTTKQHWDR</sequence>
<dbReference type="SUPFAM" id="SSF56784">
    <property type="entry name" value="HAD-like"/>
    <property type="match status" value="1"/>
</dbReference>
<dbReference type="Proteomes" id="UP000318437">
    <property type="component" value="Unassembled WGS sequence"/>
</dbReference>
<evidence type="ECO:0000313" key="4">
    <source>
        <dbReference type="Proteomes" id="UP000318437"/>
    </source>
</evidence>
<dbReference type="Gene3D" id="3.90.1070.10">
    <property type="match status" value="1"/>
</dbReference>